<name>A0A8X6MZV5_NEPPI</name>
<keyword evidence="2" id="KW-1185">Reference proteome</keyword>
<evidence type="ECO:0000313" key="2">
    <source>
        <dbReference type="Proteomes" id="UP000887013"/>
    </source>
</evidence>
<dbReference type="AlphaFoldDB" id="A0A8X6MZV5"/>
<evidence type="ECO:0000313" key="1">
    <source>
        <dbReference type="EMBL" id="GFS86789.1"/>
    </source>
</evidence>
<organism evidence="1 2">
    <name type="scientific">Nephila pilipes</name>
    <name type="common">Giant wood spider</name>
    <name type="synonym">Nephila maculata</name>
    <dbReference type="NCBI Taxonomy" id="299642"/>
    <lineage>
        <taxon>Eukaryota</taxon>
        <taxon>Metazoa</taxon>
        <taxon>Ecdysozoa</taxon>
        <taxon>Arthropoda</taxon>
        <taxon>Chelicerata</taxon>
        <taxon>Arachnida</taxon>
        <taxon>Araneae</taxon>
        <taxon>Araneomorphae</taxon>
        <taxon>Entelegynae</taxon>
        <taxon>Araneoidea</taxon>
        <taxon>Nephilidae</taxon>
        <taxon>Nephila</taxon>
    </lineage>
</organism>
<proteinExistence type="predicted"/>
<gene>
    <name evidence="1" type="ORF">NPIL_140721</name>
</gene>
<protein>
    <submittedName>
        <fullName evidence="1">Uncharacterized protein</fullName>
    </submittedName>
</protein>
<dbReference type="EMBL" id="BMAW01098819">
    <property type="protein sequence ID" value="GFS86789.1"/>
    <property type="molecule type" value="Genomic_DNA"/>
</dbReference>
<dbReference type="Proteomes" id="UP000887013">
    <property type="component" value="Unassembled WGS sequence"/>
</dbReference>
<sequence length="88" mass="10052">MSRDAPGLCRGGVFLIANLVTRRWGNEGLNLLFLFPKKIGKSVTFRGRGVIEVFAVDGFQFCFEWSWRSKIMITVVVSRTNEEQCHLN</sequence>
<reference evidence="1" key="1">
    <citation type="submission" date="2020-08" db="EMBL/GenBank/DDBJ databases">
        <title>Multicomponent nature underlies the extraordinary mechanical properties of spider dragline silk.</title>
        <authorList>
            <person name="Kono N."/>
            <person name="Nakamura H."/>
            <person name="Mori M."/>
            <person name="Yoshida Y."/>
            <person name="Ohtoshi R."/>
            <person name="Malay A.D."/>
            <person name="Moran D.A.P."/>
            <person name="Tomita M."/>
            <person name="Numata K."/>
            <person name="Arakawa K."/>
        </authorList>
    </citation>
    <scope>NUCLEOTIDE SEQUENCE</scope>
</reference>
<accession>A0A8X6MZV5</accession>
<comment type="caution">
    <text evidence="1">The sequence shown here is derived from an EMBL/GenBank/DDBJ whole genome shotgun (WGS) entry which is preliminary data.</text>
</comment>